<protein>
    <submittedName>
        <fullName evidence="2">Zinc-dependent metalloproteinase lipoprotein, BF0631 family</fullName>
    </submittedName>
</protein>
<dbReference type="RefSeq" id="WP_023940372.1">
    <property type="nucleotide sequence ID" value="NZ_LS483447.1"/>
</dbReference>
<evidence type="ECO:0000313" key="2">
    <source>
        <dbReference type="EMBL" id="SQH73130.1"/>
    </source>
</evidence>
<keyword evidence="1" id="KW-0732">Signal</keyword>
<organism evidence="2 3">
    <name type="scientific">Porphyromonas crevioricanis</name>
    <dbReference type="NCBI Taxonomy" id="393921"/>
    <lineage>
        <taxon>Bacteria</taxon>
        <taxon>Pseudomonadati</taxon>
        <taxon>Bacteroidota</taxon>
        <taxon>Bacteroidia</taxon>
        <taxon>Bacteroidales</taxon>
        <taxon>Porphyromonadaceae</taxon>
        <taxon>Porphyromonas</taxon>
    </lineage>
</organism>
<keyword evidence="2" id="KW-0449">Lipoprotein</keyword>
<proteinExistence type="predicted"/>
<dbReference type="AlphaFoldDB" id="A0A2X4PK57"/>
<dbReference type="Gene3D" id="3.40.390.10">
    <property type="entry name" value="Collagenase (Catalytic Domain)"/>
    <property type="match status" value="1"/>
</dbReference>
<evidence type="ECO:0000256" key="1">
    <source>
        <dbReference type="SAM" id="SignalP"/>
    </source>
</evidence>
<dbReference type="GO" id="GO:0008237">
    <property type="term" value="F:metallopeptidase activity"/>
    <property type="evidence" value="ECO:0007669"/>
    <property type="project" value="InterPro"/>
</dbReference>
<feature type="chain" id="PRO_5016030661" evidence="1">
    <location>
        <begin position="26"/>
        <end position="398"/>
    </location>
</feature>
<dbReference type="KEGG" id="pcre:NCTC12858_00974"/>
<feature type="signal peptide" evidence="1">
    <location>
        <begin position="1"/>
        <end position="25"/>
    </location>
</feature>
<accession>A0A2X4PK57</accession>
<evidence type="ECO:0000313" key="3">
    <source>
        <dbReference type="Proteomes" id="UP000249300"/>
    </source>
</evidence>
<gene>
    <name evidence="2" type="ORF">NCTC12858_00974</name>
</gene>
<reference evidence="2 3" key="1">
    <citation type="submission" date="2018-06" db="EMBL/GenBank/DDBJ databases">
        <authorList>
            <consortium name="Pathogen Informatics"/>
            <person name="Doyle S."/>
        </authorList>
    </citation>
    <scope>NUCLEOTIDE SEQUENCE [LARGE SCALE GENOMIC DNA]</scope>
    <source>
        <strain evidence="2 3">NCTC12858</strain>
    </source>
</reference>
<sequence>MNRYRFIILLLGCLCCFWVIDPAHSQQPEEHFSCEIEGSNSDILHSSALLRSGTFPDALAGQADMSFVGNREIRVVFHFVNSISSPTPKNFRAVAPPGEIDGYEYSRRILALANTGDNATMNLPLGNQTPVLPPRYRLVLSGVYFHEEDNPDGGFFGKYDVCSGEVVNVYFVPRKGKNNRTGVANMEGPYRRAHIYGAYERYTSDLPFEQMGEKVYGYAVYAWALMHEVGHNLGLHHTVLYSGGQKPPKFDQYGNVIEIEDYCEDTPTWREVVQSCDTIGLDKWAPPFGSCATNNMMDYNGFFVLTPEQINRIHYGLQTITKSYLTTSFKTEHKEFGSTDGPSNTVVSKKITIPRGASISVGKGENLILKAREVEINGAIDIGEGGWFEIQPSPISSK</sequence>
<name>A0A2X4PK57_9PORP</name>
<dbReference type="EMBL" id="LS483447">
    <property type="protein sequence ID" value="SQH73130.1"/>
    <property type="molecule type" value="Genomic_DNA"/>
</dbReference>
<dbReference type="Proteomes" id="UP000249300">
    <property type="component" value="Chromosome 1"/>
</dbReference>
<keyword evidence="3" id="KW-1185">Reference proteome</keyword>
<dbReference type="InterPro" id="IPR024079">
    <property type="entry name" value="MetalloPept_cat_dom_sf"/>
</dbReference>
<dbReference type="SUPFAM" id="SSF55486">
    <property type="entry name" value="Metalloproteases ('zincins'), catalytic domain"/>
    <property type="match status" value="1"/>
</dbReference>